<dbReference type="AlphaFoldDB" id="A0A6P8J7Q9"/>
<dbReference type="RefSeq" id="XP_031573828.1">
    <property type="nucleotide sequence ID" value="XM_031717968.1"/>
</dbReference>
<evidence type="ECO:0000256" key="14">
    <source>
        <dbReference type="ARBA" id="ARBA00038342"/>
    </source>
</evidence>
<evidence type="ECO:0000256" key="4">
    <source>
        <dbReference type="ARBA" id="ARBA00012251"/>
    </source>
</evidence>
<proteinExistence type="inferred from homology"/>
<evidence type="ECO:0000256" key="2">
    <source>
        <dbReference type="ARBA" id="ARBA00004167"/>
    </source>
</evidence>
<dbReference type="GO" id="GO:0031090">
    <property type="term" value="C:organelle membrane"/>
    <property type="evidence" value="ECO:0007669"/>
    <property type="project" value="UniProtKB-ARBA"/>
</dbReference>
<dbReference type="InterPro" id="IPR013083">
    <property type="entry name" value="Znf_RING/FYVE/PHD"/>
</dbReference>
<dbReference type="Gene3D" id="1.20.120.1750">
    <property type="match status" value="1"/>
</dbReference>
<evidence type="ECO:0000256" key="15">
    <source>
        <dbReference type="PROSITE-ProRule" id="PRU00175"/>
    </source>
</evidence>
<dbReference type="GO" id="GO:0005737">
    <property type="term" value="C:cytoplasm"/>
    <property type="evidence" value="ECO:0007669"/>
    <property type="project" value="UniProtKB-ARBA"/>
</dbReference>
<dbReference type="GeneID" id="116307688"/>
<accession>A0A6P8J7Q9</accession>
<feature type="domain" description="RING-type" evidence="16">
    <location>
        <begin position="544"/>
        <end position="590"/>
    </location>
</feature>
<dbReference type="SUPFAM" id="SSF57850">
    <property type="entry name" value="RING/U-box"/>
    <property type="match status" value="3"/>
</dbReference>
<dbReference type="CDD" id="cd16773">
    <property type="entry name" value="RING-HC_RBR_TRIAD1"/>
    <property type="match status" value="1"/>
</dbReference>
<dbReference type="PROSITE" id="PS50089">
    <property type="entry name" value="ZF_RING_2"/>
    <property type="match status" value="1"/>
</dbReference>
<dbReference type="Proteomes" id="UP000515163">
    <property type="component" value="Unplaced"/>
</dbReference>
<dbReference type="KEGG" id="aten:116307688"/>
<evidence type="ECO:0000313" key="18">
    <source>
        <dbReference type="Proteomes" id="UP000515163"/>
    </source>
</evidence>
<dbReference type="InterPro" id="IPR044066">
    <property type="entry name" value="TRIAD_supradom"/>
</dbReference>
<evidence type="ECO:0000256" key="1">
    <source>
        <dbReference type="ARBA" id="ARBA00001798"/>
    </source>
</evidence>
<evidence type="ECO:0000256" key="3">
    <source>
        <dbReference type="ARBA" id="ARBA00004906"/>
    </source>
</evidence>
<reference evidence="19" key="1">
    <citation type="submission" date="2025-08" db="UniProtKB">
        <authorList>
            <consortium name="RefSeq"/>
        </authorList>
    </citation>
    <scope>IDENTIFICATION</scope>
    <source>
        <tissue evidence="19">Tentacle</tissue>
    </source>
</reference>
<dbReference type="PANTHER" id="PTHR11685">
    <property type="entry name" value="RBR FAMILY RING FINGER AND IBR DOMAIN-CONTAINING"/>
    <property type="match status" value="1"/>
</dbReference>
<keyword evidence="12" id="KW-1133">Transmembrane helix</keyword>
<dbReference type="FunFam" id="3.30.40.10:FF:000051">
    <property type="entry name" value="RBR-type E3 ubiquitin transferase"/>
    <property type="match status" value="1"/>
</dbReference>
<sequence>MVWNQRGKKGVHCGRTVRRNPAGNSSFGLNKQGVIVKYQKNAARFSDRQKESILEDRYGLIDGLPFGPTPRPNQFGNYVEFSLGKRKRWLLPELVQKRGGWDSENVFEDEGEEQELNVCFVERHIHTEFPRTRADCLSCYSDKDGKLLTPKKHKYSYLTDIRRLGENEKPSEVCYEICRPPPSTSWPNMSEDQFLYETYDMMGKSESKGQKSKGLLLGFYGVKDLSINKAKDFLSDMPKQRRAKAMESKVRTVPRKHFPNTVRGMNSEKVDRSTSFPMGQYIEGLLKGSKSAKEVGSEIFPCILSSTVRKYGKGCAMYIDSEPSTNPAEKSVKTVAYQDPTTLPEEPKLAITVNVAMQDLEVSKLRSDWADVYSEGGISPRKFTLDITSLLPRKYLNFSSIILFEVDEKVPRDGASAPTTVSLVPIALGSEKPVFAGVVQDFVSNIVQANMSAPTRIKEIVNTAVEVMTAASSDAKESLKQSCSRKTTVRRLGFLNKVCGWESEAFTLDTAKQKLKDEFQKVSLECNSEDDVLDSQWMMLSMDCGICFETFEGDDTMLTSLTECGHAFCSDCWKGHLKTQITQGIPCIRCPGQGCSSKVDDTIIMAIVPAWYNKFLNMKFNKELETSPNWKWCPENGCKKVIKAKAPKLDAMTVLCDCGTAWCFKCQQPSHWPATCKESEVFDKKGEDYREIVLQDTKELITSVMVKNCPQCDYPIEKHFGCQFMLCILCQTHFCWNCSTPATYGHSCNKDETDDLTKVELSYKSKQYQILKLMNVVVKSIQARAPKQLSAKVTKAKALETGVTSYKTFSSKIPKEALTDSSVSRHMENIVENGISETVREAVDLEFQAHLVLEGFAKKAGVSRAQCKSGLQTMSQLAFVADRIEYLCQEPFLLYKDGRIQRLEKLLAIGKDCILTLKKCCTIKKK</sequence>
<dbReference type="Gene3D" id="3.30.40.10">
    <property type="entry name" value="Zinc/RING finger domain, C3HC4 (zinc finger)"/>
    <property type="match status" value="1"/>
</dbReference>
<keyword evidence="7" id="KW-0479">Metal-binding</keyword>
<organism evidence="18 19">
    <name type="scientific">Actinia tenebrosa</name>
    <name type="common">Australian red waratah sea anemone</name>
    <dbReference type="NCBI Taxonomy" id="6105"/>
    <lineage>
        <taxon>Eukaryota</taxon>
        <taxon>Metazoa</taxon>
        <taxon>Cnidaria</taxon>
        <taxon>Anthozoa</taxon>
        <taxon>Hexacorallia</taxon>
        <taxon>Actiniaria</taxon>
        <taxon>Actiniidae</taxon>
        <taxon>Actinia</taxon>
    </lineage>
</organism>
<keyword evidence="13" id="KW-0472">Membrane</keyword>
<evidence type="ECO:0000256" key="11">
    <source>
        <dbReference type="ARBA" id="ARBA00022833"/>
    </source>
</evidence>
<comment type="subcellular location">
    <subcellularLocation>
        <location evidence="2">Membrane</location>
        <topology evidence="2">Single-pass membrane protein</topology>
    </subcellularLocation>
</comment>
<keyword evidence="5" id="KW-0808">Transferase</keyword>
<dbReference type="Pfam" id="PF01485">
    <property type="entry name" value="IBR"/>
    <property type="match status" value="2"/>
</dbReference>
<evidence type="ECO:0000313" key="19">
    <source>
        <dbReference type="RefSeq" id="XP_031573828.1"/>
    </source>
</evidence>
<evidence type="ECO:0000256" key="13">
    <source>
        <dbReference type="ARBA" id="ARBA00023136"/>
    </source>
</evidence>
<evidence type="ECO:0000256" key="9">
    <source>
        <dbReference type="ARBA" id="ARBA00022771"/>
    </source>
</evidence>
<gene>
    <name evidence="19" type="primary">LOC116307688</name>
</gene>
<dbReference type="GO" id="GO:0008270">
    <property type="term" value="F:zinc ion binding"/>
    <property type="evidence" value="ECO:0007669"/>
    <property type="project" value="UniProtKB-KW"/>
</dbReference>
<feature type="domain" description="RING-type" evidence="17">
    <location>
        <begin position="540"/>
        <end position="752"/>
    </location>
</feature>
<comment type="similarity">
    <text evidence="14">Belongs to the RBR family. RNF144 subfamily.</text>
</comment>
<dbReference type="InParanoid" id="A0A6P8J7Q9"/>
<name>A0A6P8J7Q9_ACTTE</name>
<keyword evidence="10" id="KW-0833">Ubl conjugation pathway</keyword>
<evidence type="ECO:0000256" key="6">
    <source>
        <dbReference type="ARBA" id="ARBA00022692"/>
    </source>
</evidence>
<protein>
    <recommendedName>
        <fullName evidence="4">RBR-type E3 ubiquitin transferase</fullName>
        <ecNumber evidence="4">2.3.2.31</ecNumber>
    </recommendedName>
</protein>
<keyword evidence="9 15" id="KW-0863">Zinc-finger</keyword>
<comment type="catalytic activity">
    <reaction evidence="1">
        <text>[E2 ubiquitin-conjugating enzyme]-S-ubiquitinyl-L-cysteine + [acceptor protein]-L-lysine = [E2 ubiquitin-conjugating enzyme]-L-cysteine + [acceptor protein]-N(6)-ubiquitinyl-L-lysine.</text>
        <dbReference type="EC" id="2.3.2.31"/>
    </reaction>
</comment>
<keyword evidence="11" id="KW-0862">Zinc</keyword>
<dbReference type="InterPro" id="IPR031127">
    <property type="entry name" value="E3_UB_ligase_RBR"/>
</dbReference>
<evidence type="ECO:0000259" key="16">
    <source>
        <dbReference type="PROSITE" id="PS50089"/>
    </source>
</evidence>
<evidence type="ECO:0000256" key="8">
    <source>
        <dbReference type="ARBA" id="ARBA00022737"/>
    </source>
</evidence>
<evidence type="ECO:0000256" key="7">
    <source>
        <dbReference type="ARBA" id="ARBA00022723"/>
    </source>
</evidence>
<dbReference type="GO" id="GO:0016567">
    <property type="term" value="P:protein ubiquitination"/>
    <property type="evidence" value="ECO:0007669"/>
    <property type="project" value="InterPro"/>
</dbReference>
<dbReference type="InterPro" id="IPR001841">
    <property type="entry name" value="Znf_RING"/>
</dbReference>
<dbReference type="SMART" id="SM00647">
    <property type="entry name" value="IBR"/>
    <property type="match status" value="2"/>
</dbReference>
<dbReference type="EC" id="2.3.2.31" evidence="4"/>
<dbReference type="InterPro" id="IPR002867">
    <property type="entry name" value="IBR_dom"/>
</dbReference>
<dbReference type="OrthoDB" id="1431934at2759"/>
<dbReference type="GO" id="GO:0061630">
    <property type="term" value="F:ubiquitin protein ligase activity"/>
    <property type="evidence" value="ECO:0007669"/>
    <property type="project" value="UniProtKB-EC"/>
</dbReference>
<evidence type="ECO:0000256" key="5">
    <source>
        <dbReference type="ARBA" id="ARBA00022679"/>
    </source>
</evidence>
<comment type="pathway">
    <text evidence="3">Protein modification; protein ubiquitination.</text>
</comment>
<dbReference type="PROSITE" id="PS51873">
    <property type="entry name" value="TRIAD"/>
    <property type="match status" value="1"/>
</dbReference>
<dbReference type="CDD" id="cd20336">
    <property type="entry name" value="Rcat_RBR"/>
    <property type="match status" value="1"/>
</dbReference>
<evidence type="ECO:0000259" key="17">
    <source>
        <dbReference type="PROSITE" id="PS51873"/>
    </source>
</evidence>
<dbReference type="InterPro" id="IPR018957">
    <property type="entry name" value="Znf_C3HC4_RING-type"/>
</dbReference>
<keyword evidence="6" id="KW-0812">Transmembrane</keyword>
<keyword evidence="18" id="KW-1185">Reference proteome</keyword>
<dbReference type="Pfam" id="PF00097">
    <property type="entry name" value="zf-C3HC4"/>
    <property type="match status" value="1"/>
</dbReference>
<keyword evidence="8" id="KW-0677">Repeat</keyword>
<evidence type="ECO:0000256" key="12">
    <source>
        <dbReference type="ARBA" id="ARBA00022989"/>
    </source>
</evidence>
<evidence type="ECO:0000256" key="10">
    <source>
        <dbReference type="ARBA" id="ARBA00022786"/>
    </source>
</evidence>